<organism evidence="2 3">
    <name type="scientific">Limosilactobacillus reuteri</name>
    <name type="common">Lactobacillus reuteri</name>
    <dbReference type="NCBI Taxonomy" id="1598"/>
    <lineage>
        <taxon>Bacteria</taxon>
        <taxon>Bacillati</taxon>
        <taxon>Bacillota</taxon>
        <taxon>Bacilli</taxon>
        <taxon>Lactobacillales</taxon>
        <taxon>Lactobacillaceae</taxon>
        <taxon>Limosilactobacillus</taxon>
    </lineage>
</organism>
<evidence type="ECO:0000256" key="1">
    <source>
        <dbReference type="SAM" id="Phobius"/>
    </source>
</evidence>
<keyword evidence="1" id="KW-0472">Membrane</keyword>
<evidence type="ECO:0000313" key="3">
    <source>
        <dbReference type="Proteomes" id="UP000235484"/>
    </source>
</evidence>
<name>A0A0U5F6A5_LIMRT</name>
<dbReference type="EMBL" id="LN887507">
    <property type="protein sequence ID" value="CUR39978.1"/>
    <property type="molecule type" value="Genomic_DNA"/>
</dbReference>
<dbReference type="Pfam" id="PF16069">
    <property type="entry name" value="DUF4811"/>
    <property type="match status" value="1"/>
</dbReference>
<evidence type="ECO:0008006" key="4">
    <source>
        <dbReference type="Google" id="ProtNLM"/>
    </source>
</evidence>
<dbReference type="AlphaFoldDB" id="A0A0U5F6A5"/>
<accession>A0A0U5F6A5</accession>
<evidence type="ECO:0000313" key="2">
    <source>
        <dbReference type="EMBL" id="CUR39978.1"/>
    </source>
</evidence>
<dbReference type="Proteomes" id="UP000235484">
    <property type="component" value="Unassembled WGS sequence"/>
</dbReference>
<protein>
    <recommendedName>
        <fullName evidence="4">DUF4811 domain-containing protein</fullName>
    </recommendedName>
</protein>
<proteinExistence type="predicted"/>
<keyword evidence="1" id="KW-0812">Transmembrane</keyword>
<sequence length="247" mass="27894">MVIILTFLGALAFFACMMFIRQKSLRIILSTLTGIIFVGSTLLMTLNYSHHFGMQKVTTTTTKRIYSASNSSMPLAIYQPVGKSGRDDVYIYNTKVKQKTPYHTQANEYTTSRIKWTNGSTPQLVTTETRWQYRNNFYKVLYAWSGMNNALVKRTNVLEYPRMYVKLTTSQADKLARVAKSATGAKLQAQAAGQGRAFVTSKLQAAMAKNPNMTAKQIQEVSAQAEQEFQAQSVKQILKQVKEKNRD</sequence>
<gene>
    <name evidence="2" type="ORF">LRLP16767_LR202_00028</name>
</gene>
<dbReference type="RefSeq" id="WP_102815766.1">
    <property type="nucleotide sequence ID" value="NZ_LN887507.1"/>
</dbReference>
<keyword evidence="1" id="KW-1133">Transmembrane helix</keyword>
<feature type="transmembrane region" description="Helical" evidence="1">
    <location>
        <begin position="28"/>
        <end position="46"/>
    </location>
</feature>
<dbReference type="InterPro" id="IPR032083">
    <property type="entry name" value="DUF4811"/>
</dbReference>
<reference evidence="3" key="1">
    <citation type="submission" date="2015-10" db="EMBL/GenBank/DDBJ databases">
        <authorList>
            <person name="Crossman L.C."/>
        </authorList>
    </citation>
    <scope>NUCLEOTIDE SEQUENCE [LARGE SCALE GENOMIC DNA]</scope>
    <source>
        <strain evidence="3">20-2</strain>
    </source>
</reference>